<dbReference type="AlphaFoldDB" id="A0A089NS01"/>
<accession>A0A089NS01</accession>
<dbReference type="Proteomes" id="UP000029492">
    <property type="component" value="Chromosome"/>
</dbReference>
<proteinExistence type="predicted"/>
<keyword evidence="2" id="KW-1185">Reference proteome</keyword>
<dbReference type="EMBL" id="CP003811">
    <property type="protein sequence ID" value="AIQ90711.1"/>
    <property type="molecule type" value="Genomic_DNA"/>
</dbReference>
<dbReference type="HOGENOM" id="CLU_3063350_0_0_5"/>
<protein>
    <submittedName>
        <fullName evidence="1">Protein of unassigned function</fullName>
    </submittedName>
</protein>
<sequence length="53" mass="6059">MAGRRSFLGRLRIDRSGWFSAGPVSGTDREKRTLGRSKFMPKAKWHISIQVII</sequence>
<gene>
    <name evidence="1" type="ORF">MOC_2956</name>
</gene>
<evidence type="ECO:0000313" key="2">
    <source>
        <dbReference type="Proteomes" id="UP000029492"/>
    </source>
</evidence>
<dbReference type="KEGG" id="mor:MOC_2956"/>
<reference evidence="1 2" key="1">
    <citation type="journal article" date="2014" name="PLoS ONE">
        <title>Genome Information of Methylobacterium oryzae, a Plant-Probiotic Methylotroph in the Phyllosphere.</title>
        <authorList>
            <person name="Kwak M.J."/>
            <person name="Jeong H."/>
            <person name="Madhaiyan M."/>
            <person name="Lee Y."/>
            <person name="Sa T.M."/>
            <person name="Oh T.K."/>
            <person name="Kim J.F."/>
        </authorList>
    </citation>
    <scope>NUCLEOTIDE SEQUENCE [LARGE SCALE GENOMIC DNA]</scope>
    <source>
        <strain evidence="1 2">CBMB20</strain>
    </source>
</reference>
<name>A0A089NS01_9HYPH</name>
<organism evidence="1 2">
    <name type="scientific">Methylobacterium oryzae CBMB20</name>
    <dbReference type="NCBI Taxonomy" id="693986"/>
    <lineage>
        <taxon>Bacteria</taxon>
        <taxon>Pseudomonadati</taxon>
        <taxon>Pseudomonadota</taxon>
        <taxon>Alphaproteobacteria</taxon>
        <taxon>Hyphomicrobiales</taxon>
        <taxon>Methylobacteriaceae</taxon>
        <taxon>Methylobacterium</taxon>
    </lineage>
</organism>
<evidence type="ECO:0000313" key="1">
    <source>
        <dbReference type="EMBL" id="AIQ90711.1"/>
    </source>
</evidence>